<dbReference type="Pfam" id="PF00696">
    <property type="entry name" value="AA_kinase"/>
    <property type="match status" value="1"/>
</dbReference>
<dbReference type="InterPro" id="IPR001048">
    <property type="entry name" value="Asp/Glu/Uridylate_kinase"/>
</dbReference>
<dbReference type="GO" id="GO:0005524">
    <property type="term" value="F:ATP binding"/>
    <property type="evidence" value="ECO:0007669"/>
    <property type="project" value="UniProtKB-KW"/>
</dbReference>
<evidence type="ECO:0000313" key="10">
    <source>
        <dbReference type="Proteomes" id="UP000644020"/>
    </source>
</evidence>
<keyword evidence="3" id="KW-0808">Transferase</keyword>
<dbReference type="GO" id="GO:0009089">
    <property type="term" value="P:lysine biosynthetic process via diaminopimelate"/>
    <property type="evidence" value="ECO:0007669"/>
    <property type="project" value="TreeGrafter"/>
</dbReference>
<keyword evidence="5" id="KW-0418">Kinase</keyword>
<evidence type="ECO:0000256" key="7">
    <source>
        <dbReference type="ARBA" id="ARBA00047872"/>
    </source>
</evidence>
<evidence type="ECO:0000256" key="6">
    <source>
        <dbReference type="ARBA" id="ARBA00022840"/>
    </source>
</evidence>
<dbReference type="EC" id="2.7.2.4" evidence="2"/>
<reference evidence="9" key="1">
    <citation type="journal article" date="2014" name="Int. J. Syst. Evol. Microbiol.">
        <title>Complete genome sequence of Corynebacterium casei LMG S-19264T (=DSM 44701T), isolated from a smear-ripened cheese.</title>
        <authorList>
            <consortium name="US DOE Joint Genome Institute (JGI-PGF)"/>
            <person name="Walter F."/>
            <person name="Albersmeier A."/>
            <person name="Kalinowski J."/>
            <person name="Ruckert C."/>
        </authorList>
    </citation>
    <scope>NUCLEOTIDE SEQUENCE</scope>
    <source>
        <strain evidence="9">JCM 4518</strain>
    </source>
</reference>
<evidence type="ECO:0000259" key="8">
    <source>
        <dbReference type="Pfam" id="PF00696"/>
    </source>
</evidence>
<evidence type="ECO:0000256" key="3">
    <source>
        <dbReference type="ARBA" id="ARBA00022679"/>
    </source>
</evidence>
<name>A0A918SX70_9ACTN</name>
<dbReference type="PANTHER" id="PTHR21499:SF3">
    <property type="entry name" value="ASPARTOKINASE"/>
    <property type="match status" value="1"/>
</dbReference>
<evidence type="ECO:0000256" key="4">
    <source>
        <dbReference type="ARBA" id="ARBA00022741"/>
    </source>
</evidence>
<accession>A0A918SX70</accession>
<dbReference type="SUPFAM" id="SSF53633">
    <property type="entry name" value="Carbamate kinase-like"/>
    <property type="match status" value="1"/>
</dbReference>
<gene>
    <name evidence="9" type="ORF">GCM10010305_18400</name>
</gene>
<keyword evidence="6" id="KW-0067">ATP-binding</keyword>
<dbReference type="GO" id="GO:0005829">
    <property type="term" value="C:cytosol"/>
    <property type="evidence" value="ECO:0007669"/>
    <property type="project" value="TreeGrafter"/>
</dbReference>
<sequence length="368" mass="37727">MSGAARVLKFGGSSFAGPDGYARVADAVGRRLREGSGPLAVVVSAGPGETEALRERLLGVDPRPEDETLAGLLTLADTTGAQLLAAALHRAGVGSTVLAGARLGLVSDAVFARARLVRTDPGPLASALAAHEVVVVPGGQAVDGRGRPTWLGKNSSDLSAVAVAAAVGARRCEIHSDVDGVYSADPHLVPGARLLPLVSYDTASLLSLHGAKVIHRRAVEMARRCGVELVLRHALPPFARGSRVGARGAPVSAVVLDRRSAALRYRTEEEADRAFAALRAANAEAVRLDGGPLVVAVGGFLDLAEFHRRRGLVPGEAAGVPVTVLRGPVATTRLAADADGAVALARRLHATFDEGPAGTGRPLRLAGV</sequence>
<dbReference type="GO" id="GO:0009090">
    <property type="term" value="P:homoserine biosynthetic process"/>
    <property type="evidence" value="ECO:0007669"/>
    <property type="project" value="TreeGrafter"/>
</dbReference>
<dbReference type="GO" id="GO:0004072">
    <property type="term" value="F:aspartate kinase activity"/>
    <property type="evidence" value="ECO:0007669"/>
    <property type="project" value="UniProtKB-EC"/>
</dbReference>
<dbReference type="AlphaFoldDB" id="A0A918SX70"/>
<protein>
    <recommendedName>
        <fullName evidence="2">aspartate kinase</fullName>
        <ecNumber evidence="2">2.7.2.4</ecNumber>
    </recommendedName>
</protein>
<reference evidence="9" key="2">
    <citation type="submission" date="2020-09" db="EMBL/GenBank/DDBJ databases">
        <authorList>
            <person name="Sun Q."/>
            <person name="Ohkuma M."/>
        </authorList>
    </citation>
    <scope>NUCLEOTIDE SEQUENCE</scope>
    <source>
        <strain evidence="9">JCM 4518</strain>
    </source>
</reference>
<evidence type="ECO:0000256" key="2">
    <source>
        <dbReference type="ARBA" id="ARBA00013059"/>
    </source>
</evidence>
<organism evidence="9 10">
    <name type="scientific">Streptomyces termitum</name>
    <dbReference type="NCBI Taxonomy" id="67368"/>
    <lineage>
        <taxon>Bacteria</taxon>
        <taxon>Bacillati</taxon>
        <taxon>Actinomycetota</taxon>
        <taxon>Actinomycetes</taxon>
        <taxon>Kitasatosporales</taxon>
        <taxon>Streptomycetaceae</taxon>
        <taxon>Streptomyces</taxon>
    </lineage>
</organism>
<comment type="catalytic activity">
    <reaction evidence="7">
        <text>L-aspartate + ATP = 4-phospho-L-aspartate + ADP</text>
        <dbReference type="Rhea" id="RHEA:23776"/>
        <dbReference type="ChEBI" id="CHEBI:29991"/>
        <dbReference type="ChEBI" id="CHEBI:30616"/>
        <dbReference type="ChEBI" id="CHEBI:57535"/>
        <dbReference type="ChEBI" id="CHEBI:456216"/>
        <dbReference type="EC" id="2.7.2.4"/>
    </reaction>
</comment>
<dbReference type="InterPro" id="IPR036393">
    <property type="entry name" value="AceGlu_kinase-like_sf"/>
</dbReference>
<dbReference type="EMBL" id="BMUL01000004">
    <property type="protein sequence ID" value="GHA75973.1"/>
    <property type="molecule type" value="Genomic_DNA"/>
</dbReference>
<proteinExistence type="inferred from homology"/>
<dbReference type="Gene3D" id="3.40.1160.10">
    <property type="entry name" value="Acetylglutamate kinase-like"/>
    <property type="match status" value="1"/>
</dbReference>
<dbReference type="PANTHER" id="PTHR21499">
    <property type="entry name" value="ASPARTATE KINASE"/>
    <property type="match status" value="1"/>
</dbReference>
<comment type="similarity">
    <text evidence="1">Belongs to the aspartokinase family.</text>
</comment>
<feature type="domain" description="Aspartate/glutamate/uridylate kinase" evidence="8">
    <location>
        <begin position="7"/>
        <end position="231"/>
    </location>
</feature>
<evidence type="ECO:0000313" key="9">
    <source>
        <dbReference type="EMBL" id="GHA75973.1"/>
    </source>
</evidence>
<comment type="caution">
    <text evidence="9">The sequence shown here is derived from an EMBL/GenBank/DDBJ whole genome shotgun (WGS) entry which is preliminary data.</text>
</comment>
<dbReference type="RefSeq" id="WP_189976087.1">
    <property type="nucleotide sequence ID" value="NZ_BMUL01000004.1"/>
</dbReference>
<keyword evidence="10" id="KW-1185">Reference proteome</keyword>
<dbReference type="Proteomes" id="UP000644020">
    <property type="component" value="Unassembled WGS sequence"/>
</dbReference>
<evidence type="ECO:0000256" key="1">
    <source>
        <dbReference type="ARBA" id="ARBA00010122"/>
    </source>
</evidence>
<evidence type="ECO:0000256" key="5">
    <source>
        <dbReference type="ARBA" id="ARBA00022777"/>
    </source>
</evidence>
<keyword evidence="4" id="KW-0547">Nucleotide-binding</keyword>